<keyword evidence="3" id="KW-1185">Reference proteome</keyword>
<dbReference type="SUPFAM" id="SSF55729">
    <property type="entry name" value="Acyl-CoA N-acyltransferases (Nat)"/>
    <property type="match status" value="1"/>
</dbReference>
<evidence type="ECO:0000259" key="1">
    <source>
        <dbReference type="PROSITE" id="PS51186"/>
    </source>
</evidence>
<comment type="caution">
    <text evidence="2">The sequence shown here is derived from an EMBL/GenBank/DDBJ whole genome shotgun (WGS) entry which is preliminary data.</text>
</comment>
<accession>A0ABN1G9P8</accession>
<dbReference type="Pfam" id="PF00583">
    <property type="entry name" value="Acetyltransf_1"/>
    <property type="match status" value="1"/>
</dbReference>
<dbReference type="Proteomes" id="UP001500866">
    <property type="component" value="Unassembled WGS sequence"/>
</dbReference>
<name>A0ABN1G9P8_9BACI</name>
<sequence>MRANVHLEFYTEKFKTAVDHYFLNEAHLQFTALPLDALKACCDDPSRYPVLILHNNVLVGFFVLHGWDGAKTYSDNRNAILLRAYSIDSRHQGNHYASRSLRVLNDFVKNYFPGKDEMVLAVNHANLKAQCLYVRNGFIDTGHRIMGRKGEQLILHKKLKRAAHQCI</sequence>
<evidence type="ECO:0000313" key="2">
    <source>
        <dbReference type="EMBL" id="GAA0606817.1"/>
    </source>
</evidence>
<organism evidence="2 3">
    <name type="scientific">Virgibacillus siamensis</name>
    <dbReference type="NCBI Taxonomy" id="480071"/>
    <lineage>
        <taxon>Bacteria</taxon>
        <taxon>Bacillati</taxon>
        <taxon>Bacillota</taxon>
        <taxon>Bacilli</taxon>
        <taxon>Bacillales</taxon>
        <taxon>Bacillaceae</taxon>
        <taxon>Virgibacillus</taxon>
    </lineage>
</organism>
<evidence type="ECO:0000313" key="3">
    <source>
        <dbReference type="Proteomes" id="UP001500866"/>
    </source>
</evidence>
<dbReference type="InterPro" id="IPR000182">
    <property type="entry name" value="GNAT_dom"/>
</dbReference>
<reference evidence="2 3" key="1">
    <citation type="journal article" date="2019" name="Int. J. Syst. Evol. Microbiol.">
        <title>The Global Catalogue of Microorganisms (GCM) 10K type strain sequencing project: providing services to taxonomists for standard genome sequencing and annotation.</title>
        <authorList>
            <consortium name="The Broad Institute Genomics Platform"/>
            <consortium name="The Broad Institute Genome Sequencing Center for Infectious Disease"/>
            <person name="Wu L."/>
            <person name="Ma J."/>
        </authorList>
    </citation>
    <scope>NUCLEOTIDE SEQUENCE [LARGE SCALE GENOMIC DNA]</scope>
    <source>
        <strain evidence="2 3">JCM 15395</strain>
    </source>
</reference>
<dbReference type="PROSITE" id="PS51186">
    <property type="entry name" value="GNAT"/>
    <property type="match status" value="1"/>
</dbReference>
<dbReference type="RefSeq" id="WP_343813622.1">
    <property type="nucleotide sequence ID" value="NZ_BAAADS010000018.1"/>
</dbReference>
<gene>
    <name evidence="2" type="ORF">GCM10009001_25090</name>
</gene>
<feature type="domain" description="N-acetyltransferase" evidence="1">
    <location>
        <begin position="7"/>
        <end position="160"/>
    </location>
</feature>
<proteinExistence type="predicted"/>
<dbReference type="Gene3D" id="3.40.630.30">
    <property type="match status" value="1"/>
</dbReference>
<protein>
    <submittedName>
        <fullName evidence="2">GNAT family N-acetyltransferase</fullName>
    </submittedName>
</protein>
<dbReference type="InterPro" id="IPR016181">
    <property type="entry name" value="Acyl_CoA_acyltransferase"/>
</dbReference>
<dbReference type="EMBL" id="BAAADS010000018">
    <property type="protein sequence ID" value="GAA0606817.1"/>
    <property type="molecule type" value="Genomic_DNA"/>
</dbReference>